<dbReference type="EMBL" id="CP007032">
    <property type="protein sequence ID" value="AHF06338.1"/>
    <property type="molecule type" value="Genomic_DNA"/>
</dbReference>
<dbReference type="GO" id="GO:0046496">
    <property type="term" value="P:nicotinamide nucleotide metabolic process"/>
    <property type="evidence" value="ECO:0007669"/>
    <property type="project" value="UniProtKB-UniRule"/>
</dbReference>
<dbReference type="InterPro" id="IPR030677">
    <property type="entry name" value="Nnr"/>
</dbReference>
<feature type="binding site" evidence="18">
    <location>
        <begin position="138"/>
        <end position="144"/>
    </location>
    <ligand>
        <name>(6S)-NADPHX</name>
        <dbReference type="ChEBI" id="CHEBI:64076"/>
    </ligand>
</feature>
<dbReference type="SUPFAM" id="SSF64153">
    <property type="entry name" value="YjeF N-terminal domain-like"/>
    <property type="match status" value="1"/>
</dbReference>
<evidence type="ECO:0000256" key="11">
    <source>
        <dbReference type="ARBA" id="ARBA00023235"/>
    </source>
</evidence>
<evidence type="ECO:0000256" key="14">
    <source>
        <dbReference type="ARBA" id="ARBA00025153"/>
    </source>
</evidence>
<dbReference type="NCBIfam" id="TIGR00197">
    <property type="entry name" value="yjeF_nterm"/>
    <property type="match status" value="1"/>
</dbReference>
<comment type="catalytic activity">
    <reaction evidence="16 17 19">
        <text>(6S)-NADPHX + ADP = AMP + phosphate + NADPH + H(+)</text>
        <dbReference type="Rhea" id="RHEA:32235"/>
        <dbReference type="ChEBI" id="CHEBI:15378"/>
        <dbReference type="ChEBI" id="CHEBI:43474"/>
        <dbReference type="ChEBI" id="CHEBI:57783"/>
        <dbReference type="ChEBI" id="CHEBI:64076"/>
        <dbReference type="ChEBI" id="CHEBI:456215"/>
        <dbReference type="ChEBI" id="CHEBI:456216"/>
        <dbReference type="EC" id="4.2.1.136"/>
    </reaction>
</comment>
<dbReference type="EC" id="5.1.99.6" evidence="19"/>
<dbReference type="GO" id="GO:0110051">
    <property type="term" value="P:metabolite repair"/>
    <property type="evidence" value="ECO:0007669"/>
    <property type="project" value="TreeGrafter"/>
</dbReference>
<dbReference type="AlphaFoldDB" id="W0E9Y9"/>
<comment type="subunit">
    <text evidence="17">Homotetramer.</text>
</comment>
<dbReference type="HOGENOM" id="CLU_024853_4_1_9"/>
<feature type="binding site" evidence="17">
    <location>
        <begin position="428"/>
        <end position="432"/>
    </location>
    <ligand>
        <name>AMP</name>
        <dbReference type="ChEBI" id="CHEBI:456215"/>
    </ligand>
</feature>
<evidence type="ECO:0000256" key="6">
    <source>
        <dbReference type="ARBA" id="ARBA00022741"/>
    </source>
</evidence>
<dbReference type="CDD" id="cd01171">
    <property type="entry name" value="YXKO-related"/>
    <property type="match status" value="1"/>
</dbReference>
<dbReference type="InterPro" id="IPR000631">
    <property type="entry name" value="CARKD"/>
</dbReference>
<keyword evidence="22" id="KW-0418">Kinase</keyword>
<keyword evidence="13" id="KW-0511">Multifunctional enzyme</keyword>
<feature type="binding site" evidence="17">
    <location>
        <position position="457"/>
    </location>
    <ligand>
        <name>AMP</name>
        <dbReference type="ChEBI" id="CHEBI:456215"/>
    </ligand>
</feature>
<dbReference type="PROSITE" id="PS51383">
    <property type="entry name" value="YJEF_C_3"/>
    <property type="match status" value="1"/>
</dbReference>
<feature type="binding site" evidence="17">
    <location>
        <position position="338"/>
    </location>
    <ligand>
        <name>(6S)-NADPHX</name>
        <dbReference type="ChEBI" id="CHEBI:64076"/>
    </ligand>
</feature>
<dbReference type="RefSeq" id="WP_006715161.1">
    <property type="nucleotide sequence ID" value="NZ_CP007032.1"/>
</dbReference>
<evidence type="ECO:0000313" key="22">
    <source>
        <dbReference type="EMBL" id="AHF06338.1"/>
    </source>
</evidence>
<evidence type="ECO:0000256" key="7">
    <source>
        <dbReference type="ARBA" id="ARBA00022840"/>
    </source>
</evidence>
<feature type="binding site" evidence="18">
    <location>
        <position position="167"/>
    </location>
    <ligand>
        <name>(6S)-NADPHX</name>
        <dbReference type="ChEBI" id="CHEBI:64076"/>
    </ligand>
</feature>
<comment type="function">
    <text evidence="14 19">Bifunctional enzyme that catalyzes the epimerization of the S- and R-forms of NAD(P)HX and the dehydration of the S-form of NAD(P)HX at the expense of ADP, which is converted to AMP. This allows the repair of both epimers of NAD(P)HX, a damaged form of NAD(P)H that is a result of enzymatic or heat-dependent hydration.</text>
</comment>
<keyword evidence="6 17" id="KW-0547">Nucleotide-binding</keyword>
<feature type="binding site" evidence="18">
    <location>
        <begin position="62"/>
        <end position="66"/>
    </location>
    <ligand>
        <name>(6S)-NADPHX</name>
        <dbReference type="ChEBI" id="CHEBI:64076"/>
    </ligand>
</feature>
<comment type="similarity">
    <text evidence="17">Belongs to the NnrD/CARKD family.</text>
</comment>
<dbReference type="GO" id="GO:0052856">
    <property type="term" value="F:NAD(P)HX epimerase activity"/>
    <property type="evidence" value="ECO:0007669"/>
    <property type="project" value="UniProtKB-UniRule"/>
</dbReference>
<comment type="cofactor">
    <cofactor evidence="17">
        <name>Mg(2+)</name>
        <dbReference type="ChEBI" id="CHEBI:18420"/>
    </cofactor>
</comment>
<evidence type="ECO:0000256" key="17">
    <source>
        <dbReference type="HAMAP-Rule" id="MF_01965"/>
    </source>
</evidence>
<evidence type="ECO:0000256" key="19">
    <source>
        <dbReference type="PIRNR" id="PIRNR017184"/>
    </source>
</evidence>
<dbReference type="PANTHER" id="PTHR12592:SF0">
    <property type="entry name" value="ATP-DEPENDENT (S)-NAD(P)H-HYDRATE DEHYDRATASE"/>
    <property type="match status" value="1"/>
</dbReference>
<comment type="catalytic activity">
    <reaction evidence="15 17 19">
        <text>(6S)-NADHX + ADP = AMP + phosphate + NADH + H(+)</text>
        <dbReference type="Rhea" id="RHEA:32223"/>
        <dbReference type="ChEBI" id="CHEBI:15378"/>
        <dbReference type="ChEBI" id="CHEBI:43474"/>
        <dbReference type="ChEBI" id="CHEBI:57945"/>
        <dbReference type="ChEBI" id="CHEBI:64074"/>
        <dbReference type="ChEBI" id="CHEBI:456215"/>
        <dbReference type="ChEBI" id="CHEBI:456216"/>
        <dbReference type="EC" id="4.2.1.136"/>
    </reaction>
</comment>
<dbReference type="PIRSF" id="PIRSF017184">
    <property type="entry name" value="Nnr"/>
    <property type="match status" value="1"/>
</dbReference>
<keyword evidence="23" id="KW-1185">Reference proteome</keyword>
<dbReference type="InterPro" id="IPR017953">
    <property type="entry name" value="Carbohydrate_kinase_pred_CS"/>
</dbReference>
<evidence type="ECO:0000256" key="15">
    <source>
        <dbReference type="ARBA" id="ARBA00048238"/>
    </source>
</evidence>
<evidence type="ECO:0000256" key="18">
    <source>
        <dbReference type="HAMAP-Rule" id="MF_01966"/>
    </source>
</evidence>
<dbReference type="GO" id="GO:0005524">
    <property type="term" value="F:ATP binding"/>
    <property type="evidence" value="ECO:0007669"/>
    <property type="project" value="UniProtKB-UniRule"/>
</dbReference>
<dbReference type="EC" id="4.2.1.136" evidence="19"/>
<dbReference type="Proteomes" id="UP000010847">
    <property type="component" value="Chromosome"/>
</dbReference>
<feature type="binding site" evidence="18">
    <location>
        <position position="134"/>
    </location>
    <ligand>
        <name>K(+)</name>
        <dbReference type="ChEBI" id="CHEBI:29103"/>
    </ligand>
</feature>
<keyword evidence="10 17" id="KW-0520">NAD</keyword>
<dbReference type="PROSITE" id="PS01050">
    <property type="entry name" value="YJEF_C_2"/>
    <property type="match status" value="1"/>
</dbReference>
<evidence type="ECO:0000256" key="1">
    <source>
        <dbReference type="ARBA" id="ARBA00000013"/>
    </source>
</evidence>
<comment type="catalytic activity">
    <reaction evidence="2 18 19">
        <text>(6R)-NADPHX = (6S)-NADPHX</text>
        <dbReference type="Rhea" id="RHEA:32227"/>
        <dbReference type="ChEBI" id="CHEBI:64076"/>
        <dbReference type="ChEBI" id="CHEBI:64077"/>
        <dbReference type="EC" id="5.1.99.6"/>
    </reaction>
</comment>
<dbReference type="SUPFAM" id="SSF53613">
    <property type="entry name" value="Ribokinase-like"/>
    <property type="match status" value="1"/>
</dbReference>
<protein>
    <recommendedName>
        <fullName evidence="19">Bifunctional NAD(P)H-hydrate repair enzyme</fullName>
    </recommendedName>
    <alternativeName>
        <fullName evidence="19">Nicotinamide nucleotide repair protein</fullName>
    </alternativeName>
    <domain>
        <recommendedName>
            <fullName evidence="19">ADP-dependent (S)-NAD(P)H-hydrate dehydratase</fullName>
            <ecNumber evidence="19">4.2.1.136</ecNumber>
        </recommendedName>
        <alternativeName>
            <fullName evidence="19">ADP-dependent NAD(P)HX dehydratase</fullName>
        </alternativeName>
    </domain>
    <domain>
        <recommendedName>
            <fullName evidence="19">NAD(P)H-hydrate epimerase</fullName>
            <ecNumber evidence="19">5.1.99.6</ecNumber>
        </recommendedName>
    </domain>
</protein>
<dbReference type="GO" id="GO:0052855">
    <property type="term" value="F:ADP-dependent NAD(P)H-hydrate dehydratase activity"/>
    <property type="evidence" value="ECO:0007669"/>
    <property type="project" value="UniProtKB-UniRule"/>
</dbReference>
<evidence type="ECO:0000256" key="4">
    <source>
        <dbReference type="ARBA" id="ARBA00009524"/>
    </source>
</evidence>
<dbReference type="eggNOG" id="COG0062">
    <property type="taxonomic scope" value="Bacteria"/>
</dbReference>
<comment type="function">
    <text evidence="17">Catalyzes the dehydration of the S-form of NAD(P)HX at the expense of ADP, which is converted to AMP. Together with NAD(P)HX epimerase, which catalyzes the epimerization of the S- and R-forms, the enzyme allows the repair of both epimers of NAD(P)HX, a damaged form of NAD(P)H that is a result of enzymatic or heat-dependent hydration.</text>
</comment>
<evidence type="ECO:0000259" key="20">
    <source>
        <dbReference type="PROSITE" id="PS51383"/>
    </source>
</evidence>
<evidence type="ECO:0000256" key="13">
    <source>
        <dbReference type="ARBA" id="ARBA00023268"/>
    </source>
</evidence>
<keyword evidence="7 17" id="KW-0067">ATP-binding</keyword>
<gene>
    <name evidence="18" type="primary">nnrE</name>
    <name evidence="17" type="synonym">nnrD</name>
    <name evidence="22" type="ORF">DESME_04120</name>
</gene>
<accession>W0E9Y9</accession>
<keyword evidence="11 18" id="KW-0413">Isomerase</keyword>
<evidence type="ECO:0000256" key="16">
    <source>
        <dbReference type="ARBA" id="ARBA00049209"/>
    </source>
</evidence>
<comment type="similarity">
    <text evidence="3 19">In the N-terminal section; belongs to the NnrE/AIBP family.</text>
</comment>
<sequence>MRVVSAQQMREIEKQAIGVYGIPSLLLMENAALAVVQEIRQTATQMIFKESCKTIILVGKGNNGGDGLAIARHLLISGMDVTVFSFAKTEEFHGDAALNCHLYQNAGGRFFLIEGEKQLRFTRLALHQADIIVDAIYGTGLRGALPSLVEEFVEEVNQTQAYVIAVDIPSGVEADTGKIYRSAIRAQTTVTFGLPKLGHFMAKGPEYAGRVIVDPISIPDQFLTQEEVSTFVLTDDEVKTFLPVRTLQGHKGTHGKGVLVAGSTGMTGAAILAGRSALRSGIGLLQIVTPRSIASQMDLGITEATIWSVEGENTLGNQAWPVISEKCRTAQALAIGPGLGQNTDFIPVLEEVLRTIEFPVLLDADALNLVAQGPEILGWRQGRGSLIMTPHPGEMARLCDCSVQEIENNRLEIAVTKAVEWGVVLVLKGAVTVIASPDGRAFLNPTGNPGLGTGGTGDVLTGSILAWLAQGVPPLEAACLGVYLHGKAADELARDFGWSGFTATEVADQLVKARRSLELIEKG</sequence>
<keyword evidence="9 18" id="KW-0630">Potassium</keyword>
<evidence type="ECO:0000259" key="21">
    <source>
        <dbReference type="PROSITE" id="PS51385"/>
    </source>
</evidence>
<dbReference type="Gene3D" id="3.40.50.10260">
    <property type="entry name" value="YjeF N-terminal domain"/>
    <property type="match status" value="1"/>
</dbReference>
<feature type="binding site" evidence="18">
    <location>
        <position position="63"/>
    </location>
    <ligand>
        <name>K(+)</name>
        <dbReference type="ChEBI" id="CHEBI:29103"/>
    </ligand>
</feature>
<comment type="cofactor">
    <cofactor evidence="18 19">
        <name>K(+)</name>
        <dbReference type="ChEBI" id="CHEBI:29103"/>
    </cofactor>
    <text evidence="18 19">Binds 1 potassium ion per subunit.</text>
</comment>
<dbReference type="Gene3D" id="3.40.1190.20">
    <property type="match status" value="1"/>
</dbReference>
<dbReference type="NCBIfam" id="TIGR00196">
    <property type="entry name" value="yjeF_cterm"/>
    <property type="match status" value="1"/>
</dbReference>
<feature type="binding site" evidence="17">
    <location>
        <position position="458"/>
    </location>
    <ligand>
        <name>(6S)-NADPHX</name>
        <dbReference type="ChEBI" id="CHEBI:64076"/>
    </ligand>
</feature>
<keyword evidence="22" id="KW-0808">Transferase</keyword>
<dbReference type="GO" id="GO:0046872">
    <property type="term" value="F:metal ion binding"/>
    <property type="evidence" value="ECO:0007669"/>
    <property type="project" value="UniProtKB-UniRule"/>
</dbReference>
<keyword evidence="12 17" id="KW-0456">Lyase</keyword>
<evidence type="ECO:0000256" key="3">
    <source>
        <dbReference type="ARBA" id="ARBA00006001"/>
    </source>
</evidence>
<feature type="binding site" evidence="17">
    <location>
        <position position="269"/>
    </location>
    <ligand>
        <name>(6S)-NADPHX</name>
        <dbReference type="ChEBI" id="CHEBI:64076"/>
    </ligand>
</feature>
<dbReference type="Pfam" id="PF01256">
    <property type="entry name" value="Carb_kinase"/>
    <property type="match status" value="1"/>
</dbReference>
<comment type="similarity">
    <text evidence="18">Belongs to the NnrE/AIBP family.</text>
</comment>
<dbReference type="GO" id="GO:0016301">
    <property type="term" value="F:kinase activity"/>
    <property type="evidence" value="ECO:0007669"/>
    <property type="project" value="UniProtKB-KW"/>
</dbReference>
<dbReference type="InterPro" id="IPR004443">
    <property type="entry name" value="YjeF_N_dom"/>
</dbReference>
<dbReference type="KEGG" id="dmt:DESME_04120"/>
<evidence type="ECO:0000256" key="9">
    <source>
        <dbReference type="ARBA" id="ARBA00022958"/>
    </source>
</evidence>
<evidence type="ECO:0000256" key="10">
    <source>
        <dbReference type="ARBA" id="ARBA00023027"/>
    </source>
</evidence>
<comment type="function">
    <text evidence="18">Catalyzes the epimerization of the S- and R-forms of NAD(P)HX, a damaged form of NAD(P)H that is a result of enzymatic or heat-dependent hydration. This is a prerequisite for the S-specific NAD(P)H-hydrate dehydratase to allow the repair of both epimers of NAD(P)HX.</text>
</comment>
<dbReference type="PANTHER" id="PTHR12592">
    <property type="entry name" value="ATP-DEPENDENT (S)-NAD(P)H-HYDRATE DEHYDRATASE FAMILY MEMBER"/>
    <property type="match status" value="1"/>
</dbReference>
<organism evidence="22 23">
    <name type="scientific">Desulfitobacterium metallireducens DSM 15288</name>
    <dbReference type="NCBI Taxonomy" id="871968"/>
    <lineage>
        <taxon>Bacteria</taxon>
        <taxon>Bacillati</taxon>
        <taxon>Bacillota</taxon>
        <taxon>Clostridia</taxon>
        <taxon>Eubacteriales</taxon>
        <taxon>Desulfitobacteriaceae</taxon>
        <taxon>Desulfitobacterium</taxon>
    </lineage>
</organism>
<keyword evidence="8 17" id="KW-0521">NADP</keyword>
<dbReference type="HAMAP" id="MF_01965">
    <property type="entry name" value="NADHX_dehydratase"/>
    <property type="match status" value="1"/>
</dbReference>
<feature type="binding site" evidence="17">
    <location>
        <position position="391"/>
    </location>
    <ligand>
        <name>(6S)-NADPHX</name>
        <dbReference type="ChEBI" id="CHEBI:64076"/>
    </ligand>
</feature>
<evidence type="ECO:0000313" key="23">
    <source>
        <dbReference type="Proteomes" id="UP000010847"/>
    </source>
</evidence>
<dbReference type="eggNOG" id="COG0063">
    <property type="taxonomic scope" value="Bacteria"/>
</dbReference>
<dbReference type="STRING" id="871968.DESME_04120"/>
<dbReference type="Pfam" id="PF03853">
    <property type="entry name" value="YjeF_N"/>
    <property type="match status" value="1"/>
</dbReference>
<evidence type="ECO:0000256" key="8">
    <source>
        <dbReference type="ARBA" id="ARBA00022857"/>
    </source>
</evidence>
<evidence type="ECO:0000256" key="2">
    <source>
        <dbReference type="ARBA" id="ARBA00000909"/>
    </source>
</evidence>
<feature type="domain" description="YjeF N-terminal" evidence="21">
    <location>
        <begin position="9"/>
        <end position="224"/>
    </location>
</feature>
<feature type="binding site" evidence="18">
    <location>
        <position position="170"/>
    </location>
    <ligand>
        <name>K(+)</name>
        <dbReference type="ChEBI" id="CHEBI:29103"/>
    </ligand>
</feature>
<keyword evidence="5 18" id="KW-0479">Metal-binding</keyword>
<dbReference type="InterPro" id="IPR036652">
    <property type="entry name" value="YjeF_N_dom_sf"/>
</dbReference>
<reference evidence="22 23" key="1">
    <citation type="submission" date="2013-12" db="EMBL/GenBank/DDBJ databases">
        <authorList>
            <consortium name="DOE Joint Genome Institute"/>
            <person name="Smidt H."/>
            <person name="Huntemann M."/>
            <person name="Han J."/>
            <person name="Chen A."/>
            <person name="Kyrpides N."/>
            <person name="Mavromatis K."/>
            <person name="Markowitz V."/>
            <person name="Palaniappan K."/>
            <person name="Ivanova N."/>
            <person name="Schaumberg A."/>
            <person name="Pati A."/>
            <person name="Liolios K."/>
            <person name="Nordberg H.P."/>
            <person name="Cantor M.N."/>
            <person name="Hua S.X."/>
            <person name="Woyke T."/>
        </authorList>
    </citation>
    <scope>NUCLEOTIDE SEQUENCE [LARGE SCALE GENOMIC DNA]</scope>
    <source>
        <strain evidence="23">DSM 15288</strain>
    </source>
</reference>
<evidence type="ECO:0000256" key="12">
    <source>
        <dbReference type="ARBA" id="ARBA00023239"/>
    </source>
</evidence>
<dbReference type="PROSITE" id="PS51385">
    <property type="entry name" value="YJEF_N"/>
    <property type="match status" value="1"/>
</dbReference>
<feature type="domain" description="YjeF C-terminal" evidence="20">
    <location>
        <begin position="234"/>
        <end position="517"/>
    </location>
</feature>
<proteinExistence type="inferred from homology"/>
<dbReference type="InterPro" id="IPR029056">
    <property type="entry name" value="Ribokinase-like"/>
</dbReference>
<comment type="catalytic activity">
    <reaction evidence="1 18 19">
        <text>(6R)-NADHX = (6S)-NADHX</text>
        <dbReference type="Rhea" id="RHEA:32215"/>
        <dbReference type="ChEBI" id="CHEBI:64074"/>
        <dbReference type="ChEBI" id="CHEBI:64075"/>
        <dbReference type="EC" id="5.1.99.6"/>
    </reaction>
</comment>
<dbReference type="OrthoDB" id="9806925at2"/>
<dbReference type="HAMAP" id="MF_01966">
    <property type="entry name" value="NADHX_epimerase"/>
    <property type="match status" value="1"/>
</dbReference>
<comment type="similarity">
    <text evidence="4 19">In the C-terminal section; belongs to the NnrD/CARKD family.</text>
</comment>
<comment type="caution">
    <text evidence="18">Lacks conserved residue(s) required for the propagation of feature annotation.</text>
</comment>
<evidence type="ECO:0000256" key="5">
    <source>
        <dbReference type="ARBA" id="ARBA00022723"/>
    </source>
</evidence>
<name>W0E9Y9_9FIRM</name>